<dbReference type="Proteomes" id="UP000015523">
    <property type="component" value="Unassembled WGS sequence"/>
</dbReference>
<evidence type="ECO:0000256" key="7">
    <source>
        <dbReference type="ARBA" id="ARBA00022679"/>
    </source>
</evidence>
<name>T0IMR9_9SPHN</name>
<evidence type="ECO:0000256" key="5">
    <source>
        <dbReference type="ARBA" id="ARBA00022490"/>
    </source>
</evidence>
<sequence>MAIFASYRGVESTVFGSTGLSFMCGIIGIIGKDEVAERLVDGLKRLEYRGYDSAGVATVHDGAIERRRAEGKLSNLVTELRDEPLPGTIGIAHTRWATHGAPTTSNAHPHATREVALVHNGIIENFKPLREELIARGRVFDSQTDTEVVAHLVSELVEKGAAPQEAVAQVLPRLHGAFALAILFRSHPDILIGARLGSPLVVGYGEGETFLGSDALALAPLTQRISYLEEGDWVVITKDGAEIFDKDNNPVERPITISGVTGELISKGNHRHYMLKEIYEQPVVVAQTLRSYLRRMEDQVSLPIPDFDLGGIRRVTIVACGTSFYAGMVAKYWFEQFARVPVDIDVASEFRYRAPVMEEGGLMIVISQSGETADTLAALRHARAEGQKIAAVVNVPTSTMAREADLLLPTHAGPEIGVASTKAFTCQLAVLAAFAANLARAKGRLDAKAEKELVRHLAEAPAALNAALAYDESIEGMAHLVASARDVLYLGRGPDYPLALEGALKLKEISYIHAEGYAAGEMKHGPIALIDDQVPVIVLAPSGPLFEKTVSNMQEVQARGGKVVLVSDYDGVQAAGEGCMATITMPKVHPLIAPMVYAVPVQLLAYHVAVAKGTDVDQPRNLAKSVTVE</sequence>
<comment type="subunit">
    <text evidence="10">Homodimer.</text>
</comment>
<dbReference type="SUPFAM" id="SSF56235">
    <property type="entry name" value="N-terminal nucleophile aminohydrolases (Ntn hydrolases)"/>
    <property type="match status" value="1"/>
</dbReference>
<evidence type="ECO:0000256" key="6">
    <source>
        <dbReference type="ARBA" id="ARBA00022576"/>
    </source>
</evidence>
<evidence type="ECO:0000313" key="13">
    <source>
        <dbReference type="EMBL" id="EQB30110.1"/>
    </source>
</evidence>
<dbReference type="PATRIC" id="fig|1346791.3.peg.4118"/>
<evidence type="ECO:0000256" key="9">
    <source>
        <dbReference type="ARBA" id="ARBA00022962"/>
    </source>
</evidence>
<evidence type="ECO:0000256" key="3">
    <source>
        <dbReference type="ARBA" id="ARBA00012916"/>
    </source>
</evidence>
<accession>T0IMR9</accession>
<keyword evidence="9" id="KW-0315">Glutamine amidotransferase</keyword>
<dbReference type="GO" id="GO:0005829">
    <property type="term" value="C:cytosol"/>
    <property type="evidence" value="ECO:0007669"/>
    <property type="project" value="TreeGrafter"/>
</dbReference>
<evidence type="ECO:0000256" key="1">
    <source>
        <dbReference type="ARBA" id="ARBA00001031"/>
    </source>
</evidence>
<dbReference type="InterPro" id="IPR029055">
    <property type="entry name" value="Ntn_hydrolases_N"/>
</dbReference>
<dbReference type="GO" id="GO:0005975">
    <property type="term" value="P:carbohydrate metabolic process"/>
    <property type="evidence" value="ECO:0007669"/>
    <property type="project" value="UniProtKB-UniRule"/>
</dbReference>
<dbReference type="PANTHER" id="PTHR10937:SF0">
    <property type="entry name" value="GLUTAMINE--FRUCTOSE-6-PHOSPHATE TRANSAMINASE (ISOMERIZING)"/>
    <property type="match status" value="1"/>
</dbReference>
<dbReference type="EMBL" id="AUWY01000126">
    <property type="protein sequence ID" value="EQB30110.1"/>
    <property type="molecule type" value="Genomic_DNA"/>
</dbReference>
<dbReference type="InterPro" id="IPR046348">
    <property type="entry name" value="SIS_dom_sf"/>
</dbReference>
<dbReference type="Pfam" id="PF13522">
    <property type="entry name" value="GATase_6"/>
    <property type="match status" value="1"/>
</dbReference>
<dbReference type="FunFam" id="3.60.20.10:FF:000006">
    <property type="entry name" value="Glutamine--fructose-6-phosphate aminotransferase [isomerizing]"/>
    <property type="match status" value="1"/>
</dbReference>
<keyword evidence="14" id="KW-1185">Reference proteome</keyword>
<dbReference type="CDD" id="cd05009">
    <property type="entry name" value="SIS_GlmS_GlmD_2"/>
    <property type="match status" value="1"/>
</dbReference>
<dbReference type="PROSITE" id="PS51464">
    <property type="entry name" value="SIS"/>
    <property type="match status" value="2"/>
</dbReference>
<comment type="catalytic activity">
    <reaction evidence="1 10">
        <text>D-fructose 6-phosphate + L-glutamine = D-glucosamine 6-phosphate + L-glutamate</text>
        <dbReference type="Rhea" id="RHEA:13237"/>
        <dbReference type="ChEBI" id="CHEBI:29985"/>
        <dbReference type="ChEBI" id="CHEBI:58359"/>
        <dbReference type="ChEBI" id="CHEBI:58725"/>
        <dbReference type="ChEBI" id="CHEBI:61527"/>
        <dbReference type="EC" id="2.6.1.16"/>
    </reaction>
</comment>
<dbReference type="Pfam" id="PF01380">
    <property type="entry name" value="SIS"/>
    <property type="match status" value="2"/>
</dbReference>
<feature type="domain" description="Glutamine amidotransferase type-2" evidence="11">
    <location>
        <begin position="24"/>
        <end position="239"/>
    </location>
</feature>
<dbReference type="FunFam" id="3.40.50.10490:FF:000002">
    <property type="entry name" value="Glutamine--fructose-6-phosphate aminotransferase [isomerizing]"/>
    <property type="match status" value="1"/>
</dbReference>
<evidence type="ECO:0000256" key="4">
    <source>
        <dbReference type="ARBA" id="ARBA00016090"/>
    </source>
</evidence>
<feature type="active site" description="Nucleophile; for GATase activity" evidence="10">
    <location>
        <position position="24"/>
    </location>
</feature>
<dbReference type="GO" id="GO:0097367">
    <property type="term" value="F:carbohydrate derivative binding"/>
    <property type="evidence" value="ECO:0007669"/>
    <property type="project" value="InterPro"/>
</dbReference>
<dbReference type="PROSITE" id="PS51278">
    <property type="entry name" value="GATASE_TYPE_2"/>
    <property type="match status" value="1"/>
</dbReference>
<dbReference type="InterPro" id="IPR001347">
    <property type="entry name" value="SIS_dom"/>
</dbReference>
<feature type="domain" description="SIS" evidence="12">
    <location>
        <begin position="303"/>
        <end position="444"/>
    </location>
</feature>
<dbReference type="InterPro" id="IPR017932">
    <property type="entry name" value="GATase_2_dom"/>
</dbReference>
<dbReference type="eggNOG" id="COG0449">
    <property type="taxonomic scope" value="Bacteria"/>
</dbReference>
<dbReference type="NCBIfam" id="NF001484">
    <property type="entry name" value="PRK00331.1"/>
    <property type="match status" value="1"/>
</dbReference>
<keyword evidence="6 10" id="KW-0032">Aminotransferase</keyword>
<feature type="initiator methionine" description="Removed" evidence="10">
    <location>
        <position position="23"/>
    </location>
</feature>
<protein>
    <recommendedName>
        <fullName evidence="4 10">Glutamine--fructose-6-phosphate aminotransferase [isomerizing]</fullName>
        <ecNumber evidence="3 10">2.6.1.16</ecNumber>
    </recommendedName>
    <alternativeName>
        <fullName evidence="10">D-fructose-6-phosphate amidotransferase</fullName>
    </alternativeName>
    <alternativeName>
        <fullName evidence="10">GFAT</fullName>
    </alternativeName>
    <alternativeName>
        <fullName evidence="10">Glucosamine-6-phosphate synthase</fullName>
    </alternativeName>
    <alternativeName>
        <fullName evidence="10">Hexosephosphate aminotransferase</fullName>
    </alternativeName>
    <alternativeName>
        <fullName evidence="10">L-glutamine--D-fructose-6-phosphate amidotransferase</fullName>
    </alternativeName>
</protein>
<proteinExistence type="inferred from homology"/>
<evidence type="ECO:0000313" key="14">
    <source>
        <dbReference type="Proteomes" id="UP000015523"/>
    </source>
</evidence>
<dbReference type="AlphaFoldDB" id="T0IMR9"/>
<dbReference type="FunFam" id="3.40.50.10490:FF:000001">
    <property type="entry name" value="Glutamine--fructose-6-phosphate aminotransferase [isomerizing]"/>
    <property type="match status" value="1"/>
</dbReference>
<dbReference type="NCBIfam" id="TIGR01135">
    <property type="entry name" value="glmS"/>
    <property type="match status" value="1"/>
</dbReference>
<dbReference type="CDD" id="cd00714">
    <property type="entry name" value="GFAT"/>
    <property type="match status" value="1"/>
</dbReference>
<feature type="active site" description="For Fru-6P isomerization activity" evidence="10">
    <location>
        <position position="624"/>
    </location>
</feature>
<dbReference type="SUPFAM" id="SSF53697">
    <property type="entry name" value="SIS domain"/>
    <property type="match status" value="1"/>
</dbReference>
<comment type="caution">
    <text evidence="13">The sequence shown here is derived from an EMBL/GenBank/DDBJ whole genome shotgun (WGS) entry which is preliminary data.</text>
</comment>
<keyword evidence="8" id="KW-0677">Repeat</keyword>
<dbReference type="InterPro" id="IPR035466">
    <property type="entry name" value="GlmS/AgaS_SIS"/>
</dbReference>
<dbReference type="GO" id="GO:0006002">
    <property type="term" value="P:fructose 6-phosphate metabolic process"/>
    <property type="evidence" value="ECO:0007669"/>
    <property type="project" value="TreeGrafter"/>
</dbReference>
<comment type="subcellular location">
    <subcellularLocation>
        <location evidence="2 10">Cytoplasm</location>
    </subcellularLocation>
</comment>
<dbReference type="InterPro" id="IPR047084">
    <property type="entry name" value="GFAT_N"/>
</dbReference>
<dbReference type="STRING" id="1346791.M529_21295"/>
<evidence type="ECO:0000256" key="8">
    <source>
        <dbReference type="ARBA" id="ARBA00022737"/>
    </source>
</evidence>
<dbReference type="GO" id="GO:0006487">
    <property type="term" value="P:protein N-linked glycosylation"/>
    <property type="evidence" value="ECO:0007669"/>
    <property type="project" value="TreeGrafter"/>
</dbReference>
<keyword evidence="7 10" id="KW-0808">Transferase</keyword>
<gene>
    <name evidence="10" type="primary">glmS</name>
    <name evidence="13" type="ORF">M529_21295</name>
</gene>
<dbReference type="GO" id="GO:0006047">
    <property type="term" value="P:UDP-N-acetylglucosamine metabolic process"/>
    <property type="evidence" value="ECO:0007669"/>
    <property type="project" value="TreeGrafter"/>
</dbReference>
<dbReference type="Gene3D" id="3.60.20.10">
    <property type="entry name" value="Glutamine Phosphoribosylpyrophosphate, subunit 1, domain 1"/>
    <property type="match status" value="1"/>
</dbReference>
<organism evidence="13 14">
    <name type="scientific">Sphingobium ummariense RL-3</name>
    <dbReference type="NCBI Taxonomy" id="1346791"/>
    <lineage>
        <taxon>Bacteria</taxon>
        <taxon>Pseudomonadati</taxon>
        <taxon>Pseudomonadota</taxon>
        <taxon>Alphaproteobacteria</taxon>
        <taxon>Sphingomonadales</taxon>
        <taxon>Sphingomonadaceae</taxon>
        <taxon>Sphingobium</taxon>
    </lineage>
</organism>
<dbReference type="EC" id="2.6.1.16" evidence="3 10"/>
<evidence type="ECO:0000256" key="10">
    <source>
        <dbReference type="HAMAP-Rule" id="MF_00164"/>
    </source>
</evidence>
<dbReference type="InterPro" id="IPR005855">
    <property type="entry name" value="GFAT"/>
</dbReference>
<dbReference type="GO" id="GO:0046349">
    <property type="term" value="P:amino sugar biosynthetic process"/>
    <property type="evidence" value="ECO:0007669"/>
    <property type="project" value="UniProtKB-ARBA"/>
</dbReference>
<keyword evidence="5 10" id="KW-0963">Cytoplasm</keyword>
<comment type="function">
    <text evidence="10">Catalyzes the first step in hexosamine metabolism, converting fructose-6P into glucosamine-6P using glutamine as a nitrogen source.</text>
</comment>
<evidence type="ECO:0000256" key="2">
    <source>
        <dbReference type="ARBA" id="ARBA00004496"/>
    </source>
</evidence>
<dbReference type="CDD" id="cd05008">
    <property type="entry name" value="SIS_GlmS_GlmD_1"/>
    <property type="match status" value="1"/>
</dbReference>
<dbReference type="Gene3D" id="3.40.50.10490">
    <property type="entry name" value="Glucose-6-phosphate isomerase like protein, domain 1"/>
    <property type="match status" value="2"/>
</dbReference>
<dbReference type="PANTHER" id="PTHR10937">
    <property type="entry name" value="GLUCOSAMINE--FRUCTOSE-6-PHOSPHATE AMINOTRANSFERASE, ISOMERIZING"/>
    <property type="match status" value="1"/>
</dbReference>
<evidence type="ECO:0000259" key="12">
    <source>
        <dbReference type="PROSITE" id="PS51464"/>
    </source>
</evidence>
<evidence type="ECO:0000259" key="11">
    <source>
        <dbReference type="PROSITE" id="PS51278"/>
    </source>
</evidence>
<reference evidence="13 14" key="1">
    <citation type="journal article" date="2013" name="Genome Announc.">
        <title>Draft Genome Sequence of Sphingobium ummariense Strain RL-3, a Hexachlorocyclohexane-Degrading Bacterium.</title>
        <authorList>
            <person name="Kohli P."/>
            <person name="Dua A."/>
            <person name="Sangwan N."/>
            <person name="Oldach P."/>
            <person name="Khurana J.P."/>
            <person name="Lal R."/>
        </authorList>
    </citation>
    <scope>NUCLEOTIDE SEQUENCE [LARGE SCALE GENOMIC DNA]</scope>
    <source>
        <strain evidence="13 14">RL-3</strain>
    </source>
</reference>
<feature type="domain" description="SIS" evidence="12">
    <location>
        <begin position="477"/>
        <end position="619"/>
    </location>
</feature>
<dbReference type="HAMAP" id="MF_00164">
    <property type="entry name" value="GlmS"/>
    <property type="match status" value="1"/>
</dbReference>
<dbReference type="GO" id="GO:0004360">
    <property type="term" value="F:glutamine-fructose-6-phosphate transaminase (isomerizing) activity"/>
    <property type="evidence" value="ECO:0007669"/>
    <property type="project" value="UniProtKB-UniRule"/>
</dbReference>
<dbReference type="InterPro" id="IPR035490">
    <property type="entry name" value="GlmS/FrlB_SIS"/>
</dbReference>